<evidence type="ECO:0000259" key="10">
    <source>
        <dbReference type="Pfam" id="PF12621"/>
    </source>
</evidence>
<dbReference type="AlphaFoldDB" id="A0A8H5Z0K2"/>
<evidence type="ECO:0000259" key="9">
    <source>
        <dbReference type="Pfam" id="PF02714"/>
    </source>
</evidence>
<dbReference type="Pfam" id="PF13967">
    <property type="entry name" value="RSN1_TM"/>
    <property type="match status" value="1"/>
</dbReference>
<dbReference type="PANTHER" id="PTHR13018:SF53">
    <property type="entry name" value="DUF221 DOMAIN PROTEIN"/>
    <property type="match status" value="1"/>
</dbReference>
<dbReference type="InterPro" id="IPR027815">
    <property type="entry name" value="CSC1/OSCA1-like_cyt"/>
</dbReference>
<evidence type="ECO:0000256" key="6">
    <source>
        <dbReference type="ARBA" id="ARBA00023136"/>
    </source>
</evidence>
<keyword evidence="3" id="KW-0813">Transport</keyword>
<dbReference type="EMBL" id="JAAQPF010000018">
    <property type="protein sequence ID" value="KAF5720580.1"/>
    <property type="molecule type" value="Genomic_DNA"/>
</dbReference>
<feature type="compositionally biased region" description="Basic and acidic residues" evidence="7">
    <location>
        <begin position="355"/>
        <end position="374"/>
    </location>
</feature>
<evidence type="ECO:0000259" key="11">
    <source>
        <dbReference type="Pfam" id="PF13967"/>
    </source>
</evidence>
<feature type="transmembrane region" description="Helical" evidence="8">
    <location>
        <begin position="138"/>
        <end position="157"/>
    </location>
</feature>
<evidence type="ECO:0000256" key="2">
    <source>
        <dbReference type="ARBA" id="ARBA00007779"/>
    </source>
</evidence>
<dbReference type="Pfam" id="PF02714">
    <property type="entry name" value="RSN1_7TM"/>
    <property type="match status" value="1"/>
</dbReference>
<evidence type="ECO:0000259" key="12">
    <source>
        <dbReference type="Pfam" id="PF14703"/>
    </source>
</evidence>
<feature type="transmembrane region" description="Helical" evidence="8">
    <location>
        <begin position="678"/>
        <end position="699"/>
    </location>
</feature>
<reference evidence="13 14" key="1">
    <citation type="submission" date="2020-05" db="EMBL/GenBank/DDBJ databases">
        <title>Identification and distribution of gene clusters putatively required for synthesis of sphingolipid metabolism inhibitors in phylogenetically diverse species of the filamentous fungus Fusarium.</title>
        <authorList>
            <person name="Kim H.-S."/>
            <person name="Busman M."/>
            <person name="Brown D.W."/>
            <person name="Divon H."/>
            <person name="Uhlig S."/>
            <person name="Proctor R.H."/>
        </authorList>
    </citation>
    <scope>NUCLEOTIDE SEQUENCE [LARGE SCALE GENOMIC DNA]</scope>
    <source>
        <strain evidence="13 14">NRRL 26131</strain>
    </source>
</reference>
<dbReference type="GO" id="GO:0005886">
    <property type="term" value="C:plasma membrane"/>
    <property type="evidence" value="ECO:0007669"/>
    <property type="project" value="TreeGrafter"/>
</dbReference>
<feature type="transmembrane region" description="Helical" evidence="8">
    <location>
        <begin position="784"/>
        <end position="811"/>
    </location>
</feature>
<protein>
    <submittedName>
        <fullName evidence="13">Uncharacterized protein</fullName>
    </submittedName>
</protein>
<feature type="compositionally biased region" description="Acidic residues" evidence="7">
    <location>
        <begin position="895"/>
        <end position="908"/>
    </location>
</feature>
<keyword evidence="4 8" id="KW-0812">Transmembrane</keyword>
<gene>
    <name evidence="13" type="ORF">FGLOB1_688</name>
</gene>
<evidence type="ECO:0000256" key="4">
    <source>
        <dbReference type="ARBA" id="ARBA00022692"/>
    </source>
</evidence>
<feature type="domain" description="CSC1/OSCA1-like cytosolic" evidence="12">
    <location>
        <begin position="221"/>
        <end position="526"/>
    </location>
</feature>
<dbReference type="InterPro" id="IPR045122">
    <property type="entry name" value="Csc1-like"/>
</dbReference>
<feature type="region of interest" description="Disordered" evidence="7">
    <location>
        <begin position="289"/>
        <end position="397"/>
    </location>
</feature>
<feature type="transmembrane region" description="Helical" evidence="8">
    <location>
        <begin position="536"/>
        <end position="553"/>
    </location>
</feature>
<feature type="region of interest" description="Disordered" evidence="7">
    <location>
        <begin position="895"/>
        <end position="921"/>
    </location>
</feature>
<evidence type="ECO:0000256" key="7">
    <source>
        <dbReference type="SAM" id="MobiDB-lite"/>
    </source>
</evidence>
<accession>A0A8H5Z0K2</accession>
<dbReference type="Pfam" id="PF12621">
    <property type="entry name" value="PHM7_ext"/>
    <property type="match status" value="1"/>
</dbReference>
<feature type="compositionally biased region" description="Polar residues" evidence="7">
    <location>
        <begin position="387"/>
        <end position="397"/>
    </location>
</feature>
<comment type="subcellular location">
    <subcellularLocation>
        <location evidence="1">Membrane</location>
        <topology evidence="1">Multi-pass membrane protein</topology>
    </subcellularLocation>
</comment>
<feature type="domain" description="10TM putative phosphate transporter extracellular tail" evidence="10">
    <location>
        <begin position="976"/>
        <end position="1064"/>
    </location>
</feature>
<organism evidence="13 14">
    <name type="scientific">Fusarium globosum</name>
    <dbReference type="NCBI Taxonomy" id="78864"/>
    <lineage>
        <taxon>Eukaryota</taxon>
        <taxon>Fungi</taxon>
        <taxon>Dikarya</taxon>
        <taxon>Ascomycota</taxon>
        <taxon>Pezizomycotina</taxon>
        <taxon>Sordariomycetes</taxon>
        <taxon>Hypocreomycetidae</taxon>
        <taxon>Hypocreales</taxon>
        <taxon>Nectriaceae</taxon>
        <taxon>Fusarium</taxon>
        <taxon>Fusarium fujikuroi species complex</taxon>
    </lineage>
</organism>
<comment type="caution">
    <text evidence="13">The sequence shown here is derived from an EMBL/GenBank/DDBJ whole genome shotgun (WGS) entry which is preliminary data.</text>
</comment>
<feature type="transmembrane region" description="Helical" evidence="8">
    <location>
        <begin position="585"/>
        <end position="602"/>
    </location>
</feature>
<sequence length="1075" mass="121613">MATNWHSLIARAFELPVEGDDSRVGSTRDGSSGGTLSSDNGSKSSSLQSLGGTFIPVIIYCAVCLLFFSVFRVKCHRVYSPRSIPSLRSPHTPIPPLPNGWFNWIKPFFKTPDTFVLNHGSLDGFFFLRYLKVLRNTFLVGILIAWPILFPVHLTGGKKLTQLDMLTIGMIENKKRMFAHVAVAYLFFGFILFTVIRECFYYVGIRQAYLSSPHYAKRLSSRTVLLTSIPERYLDEARLRKLYGDSVKRVWIPRTAKALVKLVEEREQTAMRLEKAEIALIKKANVARKKQLGKNPPSTASSAEPCAGPSSGDSSSSWRTEPSSEEPRTSSPRRVETSDTHVHSSSSWRTEPSSEEPRTSSPRRVETSDTHVQETEEGGVQKHKSTPEVSQRTRTSNAHDILEKSAEDPEYVHPYGLNPDLPDVRGSVAAQWLSVTARPYHRPLHNFFRRVDTIRWCRMKLKELNLEIFKLRRQVRRGDGQTLPAAFIEFDTQEAAQAAHQVVAHHRPLQLAPRLLGVRPNEVVWSALRMRWWERIIRRLLIMALIAVAIIFWSIPSAMIGIVSNIKFLSGIVFLQWIKLLPSPILGFLQGFIPAIALSFWMSLVPAMLRFCGVQAGIPSLVLVELFTQKVYFAFQVVQVFLITTLTSAASATTMQIIQQPMSTPSLLATNLPKASNFYLSYILVQCLAIGATGLLHIFELIRHHAFGRVVQNPRTRFNVWYNLRPPRWGGIFPIYTNMACIAFSYTVIAPLILLFACAGMAFTRLIYRYNILYVFDSEMDSMGLFYPTALMQLITGLYLAEICLIGLFAINFAFPPMVLMLIFLIFTVIVHMSLRESISPLLQNLPQTLALEEELQEQERAEAEAKLQAAAESGEANGGTAASYFDTEQNFGEEEFEDTPTDDEDEQLHEGPQSSRAVEGAGGLRLMATEWIKSSTKEQLKKEVQESGVKKFLDKWILPAERSNPDQPPSFIQRFFHPEIYEDFIALRKLIPFEELPDADYSGDEKLSNYWPPELWMQKPVLWIPRDEGRVSRQEVAHTRKITPITDVGASLDEKGLVVVDVEAAPFPRMRLVH</sequence>
<evidence type="ECO:0000256" key="5">
    <source>
        <dbReference type="ARBA" id="ARBA00022989"/>
    </source>
</evidence>
<evidence type="ECO:0000256" key="8">
    <source>
        <dbReference type="SAM" id="Phobius"/>
    </source>
</evidence>
<comment type="similarity">
    <text evidence="2">Belongs to the CSC1 (TC 1.A.17) family.</text>
</comment>
<feature type="compositionally biased region" description="Low complexity" evidence="7">
    <location>
        <begin position="310"/>
        <end position="321"/>
    </location>
</feature>
<feature type="region of interest" description="Disordered" evidence="7">
    <location>
        <begin position="20"/>
        <end position="43"/>
    </location>
</feature>
<dbReference type="Proteomes" id="UP000532311">
    <property type="component" value="Unassembled WGS sequence"/>
</dbReference>
<feature type="domain" description="CSC1/OSCA1-like N-terminal transmembrane" evidence="11">
    <location>
        <begin position="52"/>
        <end position="198"/>
    </location>
</feature>
<feature type="compositionally biased region" description="Basic and acidic residues" evidence="7">
    <location>
        <begin position="325"/>
        <end position="342"/>
    </location>
</feature>
<dbReference type="PANTHER" id="PTHR13018">
    <property type="entry name" value="PROBABLE MEMBRANE PROTEIN DUF221-RELATED"/>
    <property type="match status" value="1"/>
</dbReference>
<dbReference type="Pfam" id="PF14703">
    <property type="entry name" value="PHM7_cyt"/>
    <property type="match status" value="1"/>
</dbReference>
<feature type="transmembrane region" description="Helical" evidence="8">
    <location>
        <begin position="177"/>
        <end position="196"/>
    </location>
</feature>
<feature type="transmembrane region" description="Helical" evidence="8">
    <location>
        <begin position="735"/>
        <end position="764"/>
    </location>
</feature>
<feature type="transmembrane region" description="Helical" evidence="8">
    <location>
        <begin position="53"/>
        <end position="73"/>
    </location>
</feature>
<dbReference type="InterPro" id="IPR022257">
    <property type="entry name" value="PHM7_ext"/>
</dbReference>
<feature type="transmembrane region" description="Helical" evidence="8">
    <location>
        <begin position="818"/>
        <end position="835"/>
    </location>
</feature>
<evidence type="ECO:0000256" key="3">
    <source>
        <dbReference type="ARBA" id="ARBA00022448"/>
    </source>
</evidence>
<dbReference type="InterPro" id="IPR032880">
    <property type="entry name" value="CSC1/OSCA1-like_N"/>
</dbReference>
<evidence type="ECO:0000256" key="1">
    <source>
        <dbReference type="ARBA" id="ARBA00004141"/>
    </source>
</evidence>
<feature type="region of interest" description="Disordered" evidence="7">
    <location>
        <begin position="862"/>
        <end position="883"/>
    </location>
</feature>
<proteinExistence type="inferred from homology"/>
<keyword evidence="14" id="KW-1185">Reference proteome</keyword>
<dbReference type="InterPro" id="IPR003864">
    <property type="entry name" value="CSC1/OSCA1-like_7TM"/>
</dbReference>
<name>A0A8H5Z0K2_9HYPO</name>
<feature type="domain" description="CSC1/OSCA1-like 7TM region" evidence="9">
    <location>
        <begin position="538"/>
        <end position="809"/>
    </location>
</feature>
<dbReference type="GO" id="GO:0005227">
    <property type="term" value="F:calcium-activated cation channel activity"/>
    <property type="evidence" value="ECO:0007669"/>
    <property type="project" value="InterPro"/>
</dbReference>
<keyword evidence="5 8" id="KW-1133">Transmembrane helix</keyword>
<evidence type="ECO:0000313" key="13">
    <source>
        <dbReference type="EMBL" id="KAF5720580.1"/>
    </source>
</evidence>
<evidence type="ECO:0000313" key="14">
    <source>
        <dbReference type="Proteomes" id="UP000532311"/>
    </source>
</evidence>
<feature type="transmembrane region" description="Helical" evidence="8">
    <location>
        <begin position="640"/>
        <end position="658"/>
    </location>
</feature>
<keyword evidence="6 8" id="KW-0472">Membrane</keyword>